<reference evidence="4" key="1">
    <citation type="journal article" date="2019" name="Sci. Rep.">
        <title>Draft genome of Tanacetum cinerariifolium, the natural source of mosquito coil.</title>
        <authorList>
            <person name="Yamashiro T."/>
            <person name="Shiraishi A."/>
            <person name="Satake H."/>
            <person name="Nakayama K."/>
        </authorList>
    </citation>
    <scope>NUCLEOTIDE SEQUENCE</scope>
</reference>
<dbReference type="InterPro" id="IPR021109">
    <property type="entry name" value="Peptidase_aspartic_dom_sf"/>
</dbReference>
<dbReference type="Gene3D" id="3.30.70.270">
    <property type="match status" value="1"/>
</dbReference>
<accession>A0A6L2K9R2</accession>
<dbReference type="InterPro" id="IPR041577">
    <property type="entry name" value="RT_RNaseH_2"/>
</dbReference>
<dbReference type="InterPro" id="IPR043502">
    <property type="entry name" value="DNA/RNA_pol_sf"/>
</dbReference>
<dbReference type="SUPFAM" id="SSF50630">
    <property type="entry name" value="Acid proteases"/>
    <property type="match status" value="1"/>
</dbReference>
<dbReference type="InterPro" id="IPR043128">
    <property type="entry name" value="Rev_trsase/Diguanyl_cyclase"/>
</dbReference>
<dbReference type="PANTHER" id="PTHR24559">
    <property type="entry name" value="TRANSPOSON TY3-I GAG-POL POLYPROTEIN"/>
    <property type="match status" value="1"/>
</dbReference>
<feature type="region of interest" description="Disordered" evidence="2">
    <location>
        <begin position="34"/>
        <end position="92"/>
    </location>
</feature>
<organism evidence="4">
    <name type="scientific">Tanacetum cinerariifolium</name>
    <name type="common">Dalmatian daisy</name>
    <name type="synonym">Chrysanthemum cinerariifolium</name>
    <dbReference type="NCBI Taxonomy" id="118510"/>
    <lineage>
        <taxon>Eukaryota</taxon>
        <taxon>Viridiplantae</taxon>
        <taxon>Streptophyta</taxon>
        <taxon>Embryophyta</taxon>
        <taxon>Tracheophyta</taxon>
        <taxon>Spermatophyta</taxon>
        <taxon>Magnoliopsida</taxon>
        <taxon>eudicotyledons</taxon>
        <taxon>Gunneridae</taxon>
        <taxon>Pentapetalae</taxon>
        <taxon>asterids</taxon>
        <taxon>campanulids</taxon>
        <taxon>Asterales</taxon>
        <taxon>Asteraceae</taxon>
        <taxon>Asteroideae</taxon>
        <taxon>Anthemideae</taxon>
        <taxon>Anthemidinae</taxon>
        <taxon>Tanacetum</taxon>
    </lineage>
</organism>
<dbReference type="Gene3D" id="3.10.10.10">
    <property type="entry name" value="HIV Type 1 Reverse Transcriptase, subunit A, domain 1"/>
    <property type="match status" value="2"/>
</dbReference>
<dbReference type="Pfam" id="PF17919">
    <property type="entry name" value="RT_RNaseH_2"/>
    <property type="match status" value="1"/>
</dbReference>
<dbReference type="InterPro" id="IPR000477">
    <property type="entry name" value="RT_dom"/>
</dbReference>
<gene>
    <name evidence="4" type="ORF">Tci_017687</name>
</gene>
<dbReference type="InterPro" id="IPR001878">
    <property type="entry name" value="Znf_CCHC"/>
</dbReference>
<protein>
    <recommendedName>
        <fullName evidence="3">CCHC-type domain-containing protein</fullName>
    </recommendedName>
</protein>
<comment type="caution">
    <text evidence="4">The sequence shown here is derived from an EMBL/GenBank/DDBJ whole genome shotgun (WGS) entry which is preliminary data.</text>
</comment>
<dbReference type="SUPFAM" id="SSF56672">
    <property type="entry name" value="DNA/RNA polymerases"/>
    <property type="match status" value="1"/>
</dbReference>
<dbReference type="GO" id="GO:0003676">
    <property type="term" value="F:nucleic acid binding"/>
    <property type="evidence" value="ECO:0007669"/>
    <property type="project" value="InterPro"/>
</dbReference>
<dbReference type="Gene3D" id="2.40.70.10">
    <property type="entry name" value="Acid Proteases"/>
    <property type="match status" value="1"/>
</dbReference>
<keyword evidence="1" id="KW-0862">Zinc</keyword>
<dbReference type="PROSITE" id="PS50158">
    <property type="entry name" value="ZF_CCHC"/>
    <property type="match status" value="1"/>
</dbReference>
<dbReference type="SMART" id="SM00343">
    <property type="entry name" value="ZnF_C2HC"/>
    <property type="match status" value="2"/>
</dbReference>
<dbReference type="CDD" id="cd01647">
    <property type="entry name" value="RT_LTR"/>
    <property type="match status" value="1"/>
</dbReference>
<dbReference type="Pfam" id="PF00078">
    <property type="entry name" value="RVT_1"/>
    <property type="match status" value="1"/>
</dbReference>
<dbReference type="CDD" id="cd00303">
    <property type="entry name" value="retropepsin_like"/>
    <property type="match status" value="1"/>
</dbReference>
<dbReference type="PANTHER" id="PTHR24559:SF427">
    <property type="entry name" value="RNA-DIRECTED DNA POLYMERASE"/>
    <property type="match status" value="1"/>
</dbReference>
<proteinExistence type="predicted"/>
<evidence type="ECO:0000256" key="1">
    <source>
        <dbReference type="PROSITE-ProRule" id="PRU00047"/>
    </source>
</evidence>
<dbReference type="Gene3D" id="4.10.60.10">
    <property type="entry name" value="Zinc finger, CCHC-type"/>
    <property type="match status" value="1"/>
</dbReference>
<evidence type="ECO:0000259" key="3">
    <source>
        <dbReference type="PROSITE" id="PS50158"/>
    </source>
</evidence>
<evidence type="ECO:0000313" key="4">
    <source>
        <dbReference type="EMBL" id="GEU45709.1"/>
    </source>
</evidence>
<feature type="domain" description="CCHC-type" evidence="3">
    <location>
        <begin position="608"/>
        <end position="621"/>
    </location>
</feature>
<keyword evidence="1" id="KW-0479">Metal-binding</keyword>
<evidence type="ECO:0000256" key="2">
    <source>
        <dbReference type="SAM" id="MobiDB-lite"/>
    </source>
</evidence>
<dbReference type="Pfam" id="PF08284">
    <property type="entry name" value="RVP_2"/>
    <property type="match status" value="1"/>
</dbReference>
<dbReference type="InterPro" id="IPR053134">
    <property type="entry name" value="RNA-dir_DNA_polymerase"/>
</dbReference>
<keyword evidence="1" id="KW-0863">Zinc-finger</keyword>
<sequence length="1308" mass="146981">MVTYTVVSSPFGEFIPEPVYPEYMPPKDEIFLAEEQPLPAAVSPTVDSPGYVSKSDFEKDHEDDPADYPVDGGDDDYDEDESSDDDEGDDDVDIDIEEDEDEEEEHLAPVDFIAVALPAVDHAPSAEETEPFETDESAAIPPPHPAYCVTTRMSIRPQTPISFPSYTEIARLMAIPTPPPSPIFPFSIYPLGYRVAMIQLRAEAPSTSHPLLLPSTYHLTPPSGTPLLLPIPLPAPSPPLLPPSTDPRADVYKVCLPPRKRMCYTFVLRFEVVRAHLLLLSGLLGYSRQDYGFIATLDDEIMRDLKSNVGYRITDSWDEIVETMQGAPATNETKLGGSTAFRDHGVVGGRLQETGIVHRGTKTADETSDPDDRKMAPKRTIRANPATTTNTTITTMTDAQLKALIEQSINVALPAHDVDRNTNDDDNHVSRIELKKKMTDKYCPRVEMKKLKFKLWNLKVKGTDVIGYNQHFQELALLCVRMFLEESDKSERYVDGLPDMIHRSVVASKSKSIQEAIKMATKLMDKKICTFVERQTETKRKQGSGEKKPYGGSKPLCAKCNYHHNGLCASKCHKCNKVSHFACDCKSTLNANTANNQMGTGAGQKPTCYECGAQGYFKKDCLKLKNNNHGTQGGNATTLTKVYAVGRAGTNPYSNAVTSMFLLNNLYASILFDTGADRSFVSTAFSSQVAITLTILDHYYDVELADGRIIRLNTILRGCTLNFLNHPFNIDLMPVELGSFEAIISMHWLARYHAVIVYAEKIVRIPWGNEILIDFSGLSPTQKLEFQIDLIPGVAPIARAPYRLAPSEMKELSDQLKELSEKGFIRPISSPWGAPNRYPLARIDDLFDQLQGSSVYSKIDLRSGYHQLRVHEEDIPKTAFRTYYGYYEFQVMPFGLTNAAVVFMGLMNRVSKPYLDKFVIVFIDDILIYSKNKKEHEEHLTTILELLKKEELYAKFSKCLTGYYRMFIEGFLKIAKSMTKLTQKGVKFDWGEKQEAAFQLLKQKLCSAPILALLEGSGDFVVYCDASHKGLGVVLMQSEKAKVGEAQLLSPELIKETTKKIIQIKQRIQTARDRQKSYADLKHKPMEFQVGDRVMLKVSPWKGVVRFGKREKLNLRYVGPFKVINKARGGARCSMTWRQFILGLGLHTSEEMVGDGFKAYWVGSLREITDKGDLSDYWARISLDELRENVTATDLFYQRSMDEGTANVPYLLAQYLFRHTVGRNRGAGMSEGYFIGRLAKHFGFVIDEGLIGLTVIAHELPLIDIDELVRLRICDRHLSHLLVLPRLGLCLRGLRGSRRRCTSYSRAL</sequence>
<feature type="compositionally biased region" description="Acidic residues" evidence="2">
    <location>
        <begin position="63"/>
        <end position="92"/>
    </location>
</feature>
<name>A0A6L2K9R2_TANCI</name>
<dbReference type="GO" id="GO:0008270">
    <property type="term" value="F:zinc ion binding"/>
    <property type="evidence" value="ECO:0007669"/>
    <property type="project" value="UniProtKB-KW"/>
</dbReference>
<dbReference type="EMBL" id="BKCJ010002023">
    <property type="protein sequence ID" value="GEU45709.1"/>
    <property type="molecule type" value="Genomic_DNA"/>
</dbReference>